<sequence length="68" mass="7973">MTTSGYTPLGRFLSRFHLRLLWPTVGKRSKPRERERESKSAKIQIIIIITIIIIIIIIVHVYNDTPDR</sequence>
<protein>
    <submittedName>
        <fullName evidence="2">Uncharacterized protein</fullName>
    </submittedName>
</protein>
<keyword evidence="1" id="KW-0472">Membrane</keyword>
<evidence type="ECO:0000256" key="1">
    <source>
        <dbReference type="SAM" id="Phobius"/>
    </source>
</evidence>
<keyword evidence="1" id="KW-0812">Transmembrane</keyword>
<dbReference type="AlphaFoldDB" id="A0A4Z2HJA8"/>
<keyword evidence="1" id="KW-1133">Transmembrane helix</keyword>
<feature type="transmembrane region" description="Helical" evidence="1">
    <location>
        <begin position="43"/>
        <end position="62"/>
    </location>
</feature>
<organism evidence="2 3">
    <name type="scientific">Liparis tanakae</name>
    <name type="common">Tanaka's snailfish</name>
    <dbReference type="NCBI Taxonomy" id="230148"/>
    <lineage>
        <taxon>Eukaryota</taxon>
        <taxon>Metazoa</taxon>
        <taxon>Chordata</taxon>
        <taxon>Craniata</taxon>
        <taxon>Vertebrata</taxon>
        <taxon>Euteleostomi</taxon>
        <taxon>Actinopterygii</taxon>
        <taxon>Neopterygii</taxon>
        <taxon>Teleostei</taxon>
        <taxon>Neoteleostei</taxon>
        <taxon>Acanthomorphata</taxon>
        <taxon>Eupercaria</taxon>
        <taxon>Perciformes</taxon>
        <taxon>Cottioidei</taxon>
        <taxon>Cottales</taxon>
        <taxon>Liparidae</taxon>
        <taxon>Liparis</taxon>
    </lineage>
</organism>
<dbReference type="EMBL" id="SRLO01000242">
    <property type="protein sequence ID" value="TNN65024.1"/>
    <property type="molecule type" value="Genomic_DNA"/>
</dbReference>
<proteinExistence type="predicted"/>
<comment type="caution">
    <text evidence="2">The sequence shown here is derived from an EMBL/GenBank/DDBJ whole genome shotgun (WGS) entry which is preliminary data.</text>
</comment>
<gene>
    <name evidence="2" type="ORF">EYF80_024763</name>
</gene>
<reference evidence="2 3" key="1">
    <citation type="submission" date="2019-03" db="EMBL/GenBank/DDBJ databases">
        <title>First draft genome of Liparis tanakae, snailfish: a comprehensive survey of snailfish specific genes.</title>
        <authorList>
            <person name="Kim W."/>
            <person name="Song I."/>
            <person name="Jeong J.-H."/>
            <person name="Kim D."/>
            <person name="Kim S."/>
            <person name="Ryu S."/>
            <person name="Song J.Y."/>
            <person name="Lee S.K."/>
        </authorList>
    </citation>
    <scope>NUCLEOTIDE SEQUENCE [LARGE SCALE GENOMIC DNA]</scope>
    <source>
        <tissue evidence="2">Muscle</tissue>
    </source>
</reference>
<evidence type="ECO:0000313" key="3">
    <source>
        <dbReference type="Proteomes" id="UP000314294"/>
    </source>
</evidence>
<evidence type="ECO:0000313" key="2">
    <source>
        <dbReference type="EMBL" id="TNN65024.1"/>
    </source>
</evidence>
<keyword evidence="3" id="KW-1185">Reference proteome</keyword>
<accession>A0A4Z2HJA8</accession>
<name>A0A4Z2HJA8_9TELE</name>
<dbReference type="Proteomes" id="UP000314294">
    <property type="component" value="Unassembled WGS sequence"/>
</dbReference>